<dbReference type="Proteomes" id="UP001501083">
    <property type="component" value="Unassembled WGS sequence"/>
</dbReference>
<feature type="modified residue" description="4-aspartylphosphate" evidence="2">
    <location>
        <position position="76"/>
    </location>
</feature>
<reference evidence="5" key="1">
    <citation type="journal article" date="2019" name="Int. J. Syst. Evol. Microbiol.">
        <title>The Global Catalogue of Microorganisms (GCM) 10K type strain sequencing project: providing services to taxonomists for standard genome sequencing and annotation.</title>
        <authorList>
            <consortium name="The Broad Institute Genomics Platform"/>
            <consortium name="The Broad Institute Genome Sequencing Center for Infectious Disease"/>
            <person name="Wu L."/>
            <person name="Ma J."/>
        </authorList>
    </citation>
    <scope>NUCLEOTIDE SEQUENCE [LARGE SCALE GENOMIC DNA]</scope>
    <source>
        <strain evidence="5">JCM 19212</strain>
    </source>
</reference>
<dbReference type="InterPro" id="IPR050595">
    <property type="entry name" value="Bact_response_regulator"/>
</dbReference>
<evidence type="ECO:0000313" key="5">
    <source>
        <dbReference type="Proteomes" id="UP001501083"/>
    </source>
</evidence>
<evidence type="ECO:0000313" key="4">
    <source>
        <dbReference type="EMBL" id="GAA5072595.1"/>
    </source>
</evidence>
<dbReference type="SUPFAM" id="SSF52172">
    <property type="entry name" value="CheY-like"/>
    <property type="match status" value="1"/>
</dbReference>
<accession>A0ABP9LBC9</accession>
<feature type="domain" description="Response regulatory" evidence="3">
    <location>
        <begin position="27"/>
        <end position="143"/>
    </location>
</feature>
<evidence type="ECO:0000259" key="3">
    <source>
        <dbReference type="PROSITE" id="PS50110"/>
    </source>
</evidence>
<keyword evidence="1 2" id="KW-0597">Phosphoprotein</keyword>
<dbReference type="SMART" id="SM00448">
    <property type="entry name" value="REC"/>
    <property type="match status" value="1"/>
</dbReference>
<dbReference type="InterPro" id="IPR001789">
    <property type="entry name" value="Sig_transdc_resp-reg_receiver"/>
</dbReference>
<dbReference type="Gene3D" id="3.40.50.2300">
    <property type="match status" value="1"/>
</dbReference>
<dbReference type="InterPro" id="IPR011006">
    <property type="entry name" value="CheY-like_superfamily"/>
</dbReference>
<gene>
    <name evidence="4" type="primary">pilH</name>
    <name evidence="4" type="ORF">GCM10025759_12720</name>
</gene>
<dbReference type="PANTHER" id="PTHR44591:SF20">
    <property type="entry name" value="PROTEIN PILH"/>
    <property type="match status" value="1"/>
</dbReference>
<comment type="caution">
    <text evidence="4">The sequence shown here is derived from an EMBL/GenBank/DDBJ whole genome shotgun (WGS) entry which is preliminary data.</text>
</comment>
<proteinExistence type="predicted"/>
<protein>
    <submittedName>
        <fullName evidence="4">Twitching motility response regulator PilH</fullName>
    </submittedName>
</protein>
<sequence>MRCAAACCHAVGAGYNRGTFWGKHMARILIVDDSPSQLMGIRRIVEKLGHEALTAEDGAAGVEAAKRELPDMILMDVVMPNLNGFQATRSITRDPTTSHIPVVLVTTKDQDTDRVWGMRQGAKAYITKPFSEGDLSDVISQVMKA</sequence>
<dbReference type="Pfam" id="PF00072">
    <property type="entry name" value="Response_reg"/>
    <property type="match status" value="1"/>
</dbReference>
<organism evidence="4 5">
    <name type="scientific">Lysobacter panacisoli</name>
    <dbReference type="NCBI Taxonomy" id="1255263"/>
    <lineage>
        <taxon>Bacteria</taxon>
        <taxon>Pseudomonadati</taxon>
        <taxon>Pseudomonadota</taxon>
        <taxon>Gammaproteobacteria</taxon>
        <taxon>Lysobacterales</taxon>
        <taxon>Lysobacteraceae</taxon>
        <taxon>Lysobacter</taxon>
    </lineage>
</organism>
<name>A0ABP9LBC9_9GAMM</name>
<dbReference type="PROSITE" id="PS50110">
    <property type="entry name" value="RESPONSE_REGULATORY"/>
    <property type="match status" value="1"/>
</dbReference>
<dbReference type="EMBL" id="BAABKY010000002">
    <property type="protein sequence ID" value="GAA5072595.1"/>
    <property type="molecule type" value="Genomic_DNA"/>
</dbReference>
<evidence type="ECO:0000256" key="1">
    <source>
        <dbReference type="ARBA" id="ARBA00022553"/>
    </source>
</evidence>
<keyword evidence="5" id="KW-1185">Reference proteome</keyword>
<evidence type="ECO:0000256" key="2">
    <source>
        <dbReference type="PROSITE-ProRule" id="PRU00169"/>
    </source>
</evidence>
<dbReference type="PANTHER" id="PTHR44591">
    <property type="entry name" value="STRESS RESPONSE REGULATOR PROTEIN 1"/>
    <property type="match status" value="1"/>
</dbReference>